<dbReference type="EMBL" id="MTYH01000099">
    <property type="protein sequence ID" value="PNP38750.1"/>
    <property type="molecule type" value="Genomic_DNA"/>
</dbReference>
<evidence type="ECO:0000313" key="4">
    <source>
        <dbReference type="Proteomes" id="UP000236546"/>
    </source>
</evidence>
<accession>A0A0W7VS06</accession>
<evidence type="ECO:0000313" key="2">
    <source>
        <dbReference type="EMBL" id="PON30070.1"/>
    </source>
</evidence>
<dbReference type="InterPro" id="IPR008441">
    <property type="entry name" value="AfumC-like_glycosyl_Trfase"/>
</dbReference>
<dbReference type="Gene3D" id="3.90.550.20">
    <property type="match status" value="1"/>
</dbReference>
<dbReference type="EMBL" id="JPDN02000003">
    <property type="protein sequence ID" value="PON30070.1"/>
    <property type="molecule type" value="Genomic_DNA"/>
</dbReference>
<organism evidence="1 4">
    <name type="scientific">Trichoderma gamsii</name>
    <dbReference type="NCBI Taxonomy" id="398673"/>
    <lineage>
        <taxon>Eukaryota</taxon>
        <taxon>Fungi</taxon>
        <taxon>Dikarya</taxon>
        <taxon>Ascomycota</taxon>
        <taxon>Pezizomycotina</taxon>
        <taxon>Sordariomycetes</taxon>
        <taxon>Hypocreomycetidae</taxon>
        <taxon>Hypocreales</taxon>
        <taxon>Hypocreaceae</taxon>
        <taxon>Trichoderma</taxon>
    </lineage>
</organism>
<dbReference type="SUPFAM" id="SSF53448">
    <property type="entry name" value="Nucleotide-diphospho-sugar transferases"/>
    <property type="match status" value="1"/>
</dbReference>
<dbReference type="Proteomes" id="UP000236546">
    <property type="component" value="Unassembled WGS sequence"/>
</dbReference>
<dbReference type="InterPro" id="IPR029044">
    <property type="entry name" value="Nucleotide-diphossugar_trans"/>
</dbReference>
<proteinExistence type="predicted"/>
<evidence type="ECO:0000313" key="1">
    <source>
        <dbReference type="EMBL" id="PNP38750.1"/>
    </source>
</evidence>
<evidence type="ECO:0000313" key="3">
    <source>
        <dbReference type="Proteomes" id="UP000054821"/>
    </source>
</evidence>
<reference evidence="2 3" key="1">
    <citation type="journal article" date="2016" name="Genome Announc.">
        <title>Draft Whole-Genome Sequence of Trichoderma gamsii T6085, a Promising Biocontrol Agent of Fusarium Head Blight on Wheat.</title>
        <authorList>
            <person name="Baroncelli R."/>
            <person name="Zapparata A."/>
            <person name="Piaggeschi G."/>
            <person name="Sarrocco S."/>
            <person name="Vannacci G."/>
        </authorList>
    </citation>
    <scope>NUCLEOTIDE SEQUENCE [LARGE SCALE GENOMIC DNA]</scope>
    <source>
        <strain evidence="2 3">T6085</strain>
    </source>
</reference>
<dbReference type="AlphaFoldDB" id="A0A0W7VS06"/>
<dbReference type="GO" id="GO:0016757">
    <property type="term" value="F:glycosyltransferase activity"/>
    <property type="evidence" value="ECO:0007669"/>
    <property type="project" value="InterPro"/>
</dbReference>
<dbReference type="Proteomes" id="UP000054821">
    <property type="component" value="Unassembled WGS sequence"/>
</dbReference>
<reference evidence="2" key="3">
    <citation type="submission" date="2017-08" db="EMBL/GenBank/DDBJ databases">
        <title>Trichoderma gamsii strain T6085, whole genome shotgun sequencing project.</title>
        <authorList>
            <person name="Baroncelli R."/>
        </authorList>
    </citation>
    <scope>NUCLEOTIDE SEQUENCE</scope>
    <source>
        <strain evidence="2">T6085</strain>
    </source>
</reference>
<comment type="caution">
    <text evidence="1">The sequence shown here is derived from an EMBL/GenBank/DDBJ whole genome shotgun (WGS) entry which is preliminary data.</text>
</comment>
<reference evidence="1 4" key="2">
    <citation type="submission" date="2017-02" db="EMBL/GenBank/DDBJ databases">
        <title>Genomes of Trichoderma spp. with biocontrol activity.</title>
        <authorList>
            <person name="Gardiner D."/>
            <person name="Kazan K."/>
            <person name="Vos C."/>
            <person name="Harvey P."/>
        </authorList>
    </citation>
    <scope>NUCLEOTIDE SEQUENCE [LARGE SCALE GENOMIC DNA]</scope>
    <source>
        <strain evidence="1 4">A5MH</strain>
    </source>
</reference>
<name>A0A0W7VS06_9HYPO</name>
<protein>
    <submittedName>
        <fullName evidence="2">Capsule polysaccharide biosynthesis protein</fullName>
    </submittedName>
</protein>
<dbReference type="RefSeq" id="XP_018662063.1">
    <property type="nucleotide sequence ID" value="XM_018804795.1"/>
</dbReference>
<dbReference type="Pfam" id="PF05704">
    <property type="entry name" value="Caps_synth"/>
    <property type="match status" value="1"/>
</dbReference>
<dbReference type="OrthoDB" id="409543at2759"/>
<sequence>MHAKANNDTGPSTSTEEGYMAQLELPQGVRLIASEILDQRSDQEIASWLQKRHAVTSQKNVWTFWNKGWKAMQPWAQRNVINWVRKLGPDWTVHVLDAVPDSETHVKHFVESSFFPEAFNKGTMDGLFVGPHQGDLVRLPLLWKYGGAWMDVGTLLFRHLDDIWWNRIIDPASPCELGGFAVEFREKYYTMLNGFLVCQSGNPFIKRWHDIYLSLWGPDTTNATGFHKHPLLAHIKAIETPSDRVIEDPEMITAVDVMLDYLAHFLCLERLRGLRDPNDGFDGAEYFATKIFLAPAMQELFALQPLTQWSGTEQNNLLRARLDGPKDEIWQKANAYVRDAFANQSAIKVSRGPKNPKLVCLAELWDKEEFADADHGEGTFASYLRYGSIHYDQTRDLVPMVLERSETTFELGLLEPLKDFTQ</sequence>
<gene>
    <name evidence="2" type="ORF">TGAM01_v201437</name>
    <name evidence="1" type="ORF">TGAMA5MH_09315</name>
</gene>
<keyword evidence="3" id="KW-1185">Reference proteome</keyword>
<dbReference type="GeneID" id="29984878"/>